<feature type="binding site" evidence="7">
    <location>
        <position position="64"/>
    </location>
    <ligand>
        <name>substrate</name>
    </ligand>
</feature>
<dbReference type="PANTHER" id="PTHR12544">
    <property type="entry name" value="GLUTAMINASE"/>
    <property type="match status" value="1"/>
</dbReference>
<evidence type="ECO:0000256" key="3">
    <source>
        <dbReference type="ARBA" id="ARBA00012918"/>
    </source>
</evidence>
<dbReference type="AlphaFoldDB" id="A0A7H2BFE8"/>
<accession>A0A7H2BFE8</accession>
<protein>
    <recommendedName>
        <fullName evidence="6 7">Glutaminase</fullName>
        <ecNumber evidence="3 7">3.5.1.2</ecNumber>
    </recommendedName>
</protein>
<sequence>MRTPIPDYLTEILDSVRDIKDGEVADYIPALKDADPNLLGIAMTTAEGHTYSAGDVEAEFSIQSMSKPFAYAATLTDRGIDFVETKIDVEPSGDAFNDLSIEEDTKRPKNAMINAGAILAHQMLIGEDATMQERVDRVTDFFSALAGRKLTMDKEVFQSEMDHSHRNLAFAHMLTSYGMMEGKAHEAVAGYTAQCSILVNVQDIAMMSATLATGGVHPVTGERVIKRSVVRHVLSVMASSGMYDSAGEWFTDVGIPAKSGVAGGILGAIPGQLGVGVFSPLLDSHGNSVRGVEVFKRMSSDMSMHMMEVDGVVSRSVRTLNTGDDTSIVTLQGSFTFNAAESLLYRLENEKLSSKVVFDVSRVERFTGVGRRMTLEAMRRLCAEGKQVGLADPEGVLPKPDMGDGTYPFEYCG</sequence>
<evidence type="ECO:0000256" key="5">
    <source>
        <dbReference type="ARBA" id="ARBA00049534"/>
    </source>
</evidence>
<dbReference type="InterPro" id="IPR012338">
    <property type="entry name" value="Beta-lactam/transpept-like"/>
</dbReference>
<evidence type="ECO:0000256" key="6">
    <source>
        <dbReference type="ARBA" id="ARBA00070405"/>
    </source>
</evidence>
<feature type="binding site" evidence="7">
    <location>
        <position position="261"/>
    </location>
    <ligand>
        <name>substrate</name>
    </ligand>
</feature>
<feature type="binding site" evidence="7">
    <location>
        <position position="243"/>
    </location>
    <ligand>
        <name>substrate</name>
    </ligand>
</feature>
<evidence type="ECO:0000256" key="4">
    <source>
        <dbReference type="ARBA" id="ARBA00022801"/>
    </source>
</evidence>
<dbReference type="GeneID" id="96623339"/>
<name>A0A7H2BFE8_9MICC</name>
<proteinExistence type="inferred from homology"/>
<dbReference type="FunFam" id="3.40.710.10:FF:000005">
    <property type="entry name" value="Glutaminase"/>
    <property type="match status" value="1"/>
</dbReference>
<dbReference type="GO" id="GO:0006537">
    <property type="term" value="P:glutamate biosynthetic process"/>
    <property type="evidence" value="ECO:0007669"/>
    <property type="project" value="TreeGrafter"/>
</dbReference>
<dbReference type="Proteomes" id="UP000516404">
    <property type="component" value="Chromosome"/>
</dbReference>
<evidence type="ECO:0000313" key="10">
    <source>
        <dbReference type="Proteomes" id="UP000516404"/>
    </source>
</evidence>
<dbReference type="Pfam" id="PF04960">
    <property type="entry name" value="Glutaminase"/>
    <property type="match status" value="1"/>
</dbReference>
<organism evidence="9 10">
    <name type="scientific">Rothia terrae</name>
    <dbReference type="NCBI Taxonomy" id="396015"/>
    <lineage>
        <taxon>Bacteria</taxon>
        <taxon>Bacillati</taxon>
        <taxon>Actinomycetota</taxon>
        <taxon>Actinomycetes</taxon>
        <taxon>Micrococcales</taxon>
        <taxon>Micrococcaceae</taxon>
        <taxon>Rothia</taxon>
    </lineage>
</organism>
<keyword evidence="4 7" id="KW-0378">Hydrolase</keyword>
<dbReference type="RefSeq" id="WP_190725066.1">
    <property type="nucleotide sequence ID" value="NZ_CP061539.1"/>
</dbReference>
<evidence type="ECO:0000256" key="1">
    <source>
        <dbReference type="ARBA" id="ARBA00011076"/>
    </source>
</evidence>
<dbReference type="InterPro" id="IPR015868">
    <property type="entry name" value="Glutaminase"/>
</dbReference>
<dbReference type="GO" id="GO:0004359">
    <property type="term" value="F:glutaminase activity"/>
    <property type="evidence" value="ECO:0007669"/>
    <property type="project" value="UniProtKB-UniRule"/>
</dbReference>
<dbReference type="SUPFAM" id="SSF52091">
    <property type="entry name" value="SpoIIaa-like"/>
    <property type="match status" value="1"/>
</dbReference>
<comment type="catalytic activity">
    <reaction evidence="5 7">
        <text>L-glutamine + H2O = L-glutamate + NH4(+)</text>
        <dbReference type="Rhea" id="RHEA:15889"/>
        <dbReference type="ChEBI" id="CHEBI:15377"/>
        <dbReference type="ChEBI" id="CHEBI:28938"/>
        <dbReference type="ChEBI" id="CHEBI:29985"/>
        <dbReference type="ChEBI" id="CHEBI:58359"/>
        <dbReference type="EC" id="3.5.1.2"/>
    </reaction>
</comment>
<feature type="domain" description="STAS" evidence="8">
    <location>
        <begin position="316"/>
        <end position="391"/>
    </location>
</feature>
<evidence type="ECO:0000256" key="7">
    <source>
        <dbReference type="HAMAP-Rule" id="MF_00313"/>
    </source>
</evidence>
<dbReference type="InterPro" id="IPR002645">
    <property type="entry name" value="STAS_dom"/>
</dbReference>
<dbReference type="SUPFAM" id="SSF56601">
    <property type="entry name" value="beta-lactamase/transpeptidase-like"/>
    <property type="match status" value="1"/>
</dbReference>
<feature type="binding site" evidence="7">
    <location>
        <position position="114"/>
    </location>
    <ligand>
        <name>substrate</name>
    </ligand>
</feature>
<evidence type="ECO:0000256" key="2">
    <source>
        <dbReference type="ARBA" id="ARBA00011881"/>
    </source>
</evidence>
<gene>
    <name evidence="7" type="primary">glsA</name>
    <name evidence="9" type="ORF">IDM49_03745</name>
</gene>
<dbReference type="EC" id="3.5.1.2" evidence="3 7"/>
<dbReference type="NCBIfam" id="TIGR03814">
    <property type="entry name" value="Gln_ase"/>
    <property type="match status" value="1"/>
</dbReference>
<dbReference type="KEGG" id="rter:IDM49_03745"/>
<reference evidence="9 10" key="1">
    <citation type="submission" date="2020-09" db="EMBL/GenBank/DDBJ databases">
        <title>Investigation of environmental microbes.</title>
        <authorList>
            <person name="Ou Y."/>
            <person name="Kang Q."/>
        </authorList>
    </citation>
    <scope>NUCLEOTIDE SEQUENCE [LARGE SCALE GENOMIC DNA]</scope>
    <source>
        <strain evidence="9 10">KJZ-14</strain>
    </source>
</reference>
<dbReference type="EMBL" id="CP061539">
    <property type="protein sequence ID" value="QNV38394.1"/>
    <property type="molecule type" value="Genomic_DNA"/>
</dbReference>
<feature type="binding site" evidence="7">
    <location>
        <position position="160"/>
    </location>
    <ligand>
        <name>substrate</name>
    </ligand>
</feature>
<evidence type="ECO:0000259" key="8">
    <source>
        <dbReference type="PROSITE" id="PS50801"/>
    </source>
</evidence>
<dbReference type="PANTHER" id="PTHR12544:SF29">
    <property type="entry name" value="GLUTAMINASE"/>
    <property type="match status" value="1"/>
</dbReference>
<dbReference type="NCBIfam" id="NF002134">
    <property type="entry name" value="PRK00971.1-4"/>
    <property type="match status" value="1"/>
</dbReference>
<dbReference type="InterPro" id="IPR036513">
    <property type="entry name" value="STAS_dom_sf"/>
</dbReference>
<keyword evidence="7" id="KW-0007">Acetylation</keyword>
<dbReference type="PROSITE" id="PS50801">
    <property type="entry name" value="STAS"/>
    <property type="match status" value="1"/>
</dbReference>
<dbReference type="Gene3D" id="3.40.710.10">
    <property type="entry name" value="DD-peptidase/beta-lactamase superfamily"/>
    <property type="match status" value="1"/>
</dbReference>
<feature type="binding site" evidence="7">
    <location>
        <position position="191"/>
    </location>
    <ligand>
        <name>substrate</name>
    </ligand>
</feature>
<comment type="subunit">
    <text evidence="2 7">Homotetramer.</text>
</comment>
<dbReference type="HAMAP" id="MF_00313">
    <property type="entry name" value="Glutaminase"/>
    <property type="match status" value="1"/>
</dbReference>
<comment type="similarity">
    <text evidence="1 7">Belongs to the glutaminase family.</text>
</comment>
<keyword evidence="10" id="KW-1185">Reference proteome</keyword>
<evidence type="ECO:0000313" key="9">
    <source>
        <dbReference type="EMBL" id="QNV38394.1"/>
    </source>
</evidence>
<dbReference type="Gene3D" id="3.30.750.24">
    <property type="entry name" value="STAS domain"/>
    <property type="match status" value="1"/>
</dbReference>
<feature type="binding site" evidence="7">
    <location>
        <position position="167"/>
    </location>
    <ligand>
        <name>substrate</name>
    </ligand>
</feature>
<dbReference type="GO" id="GO:0006543">
    <property type="term" value="P:L-glutamine catabolic process"/>
    <property type="evidence" value="ECO:0007669"/>
    <property type="project" value="TreeGrafter"/>
</dbReference>